<comment type="caution">
    <text evidence="6">The sequence shown here is derived from an EMBL/GenBank/DDBJ whole genome shotgun (WGS) entry which is preliminary data.</text>
</comment>
<dbReference type="InterPro" id="IPR003439">
    <property type="entry name" value="ABC_transporter-like_ATP-bd"/>
</dbReference>
<dbReference type="Gene3D" id="3.40.50.300">
    <property type="entry name" value="P-loop containing nucleotide triphosphate hydrolases"/>
    <property type="match status" value="2"/>
</dbReference>
<dbReference type="PROSITE" id="PS00211">
    <property type="entry name" value="ABC_TRANSPORTER_1"/>
    <property type="match status" value="2"/>
</dbReference>
<dbReference type="Pfam" id="PF00005">
    <property type="entry name" value="ABC_tran"/>
    <property type="match status" value="2"/>
</dbReference>
<organism evidence="6 7">
    <name type="scientific">Microbacterium panaciterrae</name>
    <dbReference type="NCBI Taxonomy" id="985759"/>
    <lineage>
        <taxon>Bacteria</taxon>
        <taxon>Bacillati</taxon>
        <taxon>Actinomycetota</taxon>
        <taxon>Actinomycetes</taxon>
        <taxon>Micrococcales</taxon>
        <taxon>Microbacteriaceae</taxon>
        <taxon>Microbacterium</taxon>
    </lineage>
</organism>
<dbReference type="Proteomes" id="UP001500731">
    <property type="component" value="Unassembled WGS sequence"/>
</dbReference>
<evidence type="ECO:0000256" key="4">
    <source>
        <dbReference type="ARBA" id="ARBA00022840"/>
    </source>
</evidence>
<dbReference type="GO" id="GO:0005524">
    <property type="term" value="F:ATP binding"/>
    <property type="evidence" value="ECO:0007669"/>
    <property type="project" value="UniProtKB-KW"/>
</dbReference>
<keyword evidence="4 6" id="KW-0067">ATP-binding</keyword>
<dbReference type="InterPro" id="IPR013563">
    <property type="entry name" value="Oligopep_ABC_C"/>
</dbReference>
<dbReference type="PANTHER" id="PTHR43776">
    <property type="entry name" value="TRANSPORT ATP-BINDING PROTEIN"/>
    <property type="match status" value="1"/>
</dbReference>
<evidence type="ECO:0000313" key="7">
    <source>
        <dbReference type="Proteomes" id="UP001500731"/>
    </source>
</evidence>
<dbReference type="Pfam" id="PF08352">
    <property type="entry name" value="oligo_HPY"/>
    <property type="match status" value="1"/>
</dbReference>
<evidence type="ECO:0000256" key="3">
    <source>
        <dbReference type="ARBA" id="ARBA00022741"/>
    </source>
</evidence>
<dbReference type="PANTHER" id="PTHR43776:SF7">
    <property type="entry name" value="D,D-DIPEPTIDE TRANSPORT ATP-BINDING PROTEIN DDPF-RELATED"/>
    <property type="match status" value="1"/>
</dbReference>
<keyword evidence="3" id="KW-0547">Nucleotide-binding</keyword>
<dbReference type="SUPFAM" id="SSF52540">
    <property type="entry name" value="P-loop containing nucleoside triphosphate hydrolases"/>
    <property type="match status" value="2"/>
</dbReference>
<dbReference type="InterPro" id="IPR003593">
    <property type="entry name" value="AAA+_ATPase"/>
</dbReference>
<dbReference type="CDD" id="cd03257">
    <property type="entry name" value="ABC_NikE_OppD_transporters"/>
    <property type="match status" value="2"/>
</dbReference>
<evidence type="ECO:0000256" key="2">
    <source>
        <dbReference type="ARBA" id="ARBA00022448"/>
    </source>
</evidence>
<protein>
    <submittedName>
        <fullName evidence="6">ABC transporter ATP-binding protein</fullName>
    </submittedName>
</protein>
<reference evidence="7" key="1">
    <citation type="journal article" date="2019" name="Int. J. Syst. Evol. Microbiol.">
        <title>The Global Catalogue of Microorganisms (GCM) 10K type strain sequencing project: providing services to taxonomists for standard genome sequencing and annotation.</title>
        <authorList>
            <consortium name="The Broad Institute Genomics Platform"/>
            <consortium name="The Broad Institute Genome Sequencing Center for Infectious Disease"/>
            <person name="Wu L."/>
            <person name="Ma J."/>
        </authorList>
    </citation>
    <scope>NUCLEOTIDE SEQUENCE [LARGE SCALE GENOMIC DNA]</scope>
    <source>
        <strain evidence="7">JCM 17839</strain>
    </source>
</reference>
<dbReference type="InterPro" id="IPR050319">
    <property type="entry name" value="ABC_transp_ATP-bind"/>
</dbReference>
<feature type="domain" description="ABC transporter" evidence="5">
    <location>
        <begin position="311"/>
        <end position="547"/>
    </location>
</feature>
<proteinExistence type="inferred from homology"/>
<sequence>MTSAARVADLSITYLSAGTAVHAVDGVSFSLAPGQCLGLVGESGSGKSTVGSALQGLLTREPHVRASGTIDIGGTRLDPVDDRGWGRVRGHQVTTVFQDPMASLDPLMTIGRMMDRVTGSREETIRWLQEVEIRKPEAVAVSYPHQLSGGMRQRVMIALALSRRPSVLIADEATTALDVGVQAQILTLLHRERERLGCAVIFITHDLGVASAMCDDVAVMHQGRIVEKNTATTVFTAPAHPYTRRLMASRITLTTDRARPVGEPESTVIASITENMSQATSPDVASRWESGAFTWGDLTPTRRTDSTGTVLQLADVTKSFPTGGIFKRQHTDVLHGVSFHVTDNESVALVGESGSGKSTILRIAAGLETVSSGTITTVDPAHIQVIFQDAGSSLTPWMTVRQLLTERLRNTPDGRSLTAGQTTVRIETALERVALPLSALDCRPGQLSGGQRQRVAIARAVVVPPRILLCDEPTSALDVSVACTVLNLLNVLRHTLGISILFVTHDLAAARIISDRVLVIENGRIVETVASGELQEAMTSPYGKGLLDAVLA</sequence>
<keyword evidence="7" id="KW-1185">Reference proteome</keyword>
<dbReference type="SMART" id="SM00382">
    <property type="entry name" value="AAA"/>
    <property type="match status" value="2"/>
</dbReference>
<keyword evidence="2" id="KW-0813">Transport</keyword>
<evidence type="ECO:0000313" key="6">
    <source>
        <dbReference type="EMBL" id="GAA4491574.1"/>
    </source>
</evidence>
<dbReference type="InterPro" id="IPR027417">
    <property type="entry name" value="P-loop_NTPase"/>
</dbReference>
<comment type="similarity">
    <text evidence="1">Belongs to the ABC transporter superfamily.</text>
</comment>
<dbReference type="EMBL" id="BAABGP010000026">
    <property type="protein sequence ID" value="GAA4491574.1"/>
    <property type="molecule type" value="Genomic_DNA"/>
</dbReference>
<evidence type="ECO:0000256" key="1">
    <source>
        <dbReference type="ARBA" id="ARBA00005417"/>
    </source>
</evidence>
<feature type="domain" description="ABC transporter" evidence="5">
    <location>
        <begin position="5"/>
        <end position="247"/>
    </location>
</feature>
<evidence type="ECO:0000259" key="5">
    <source>
        <dbReference type="PROSITE" id="PS50893"/>
    </source>
</evidence>
<name>A0ABP8PQR1_9MICO</name>
<dbReference type="RefSeq" id="WP_345188833.1">
    <property type="nucleotide sequence ID" value="NZ_BAABGP010000026.1"/>
</dbReference>
<gene>
    <name evidence="6" type="ORF">GCM10023171_35660</name>
</gene>
<dbReference type="PROSITE" id="PS50893">
    <property type="entry name" value="ABC_TRANSPORTER_2"/>
    <property type="match status" value="2"/>
</dbReference>
<accession>A0ABP8PQR1</accession>
<dbReference type="InterPro" id="IPR017871">
    <property type="entry name" value="ABC_transporter-like_CS"/>
</dbReference>